<evidence type="ECO:0000256" key="10">
    <source>
        <dbReference type="SAM" id="Phobius"/>
    </source>
</evidence>
<dbReference type="InterPro" id="IPR001128">
    <property type="entry name" value="Cyt_P450"/>
</dbReference>
<gene>
    <name evidence="12" type="primary">LOC106804850</name>
</gene>
<evidence type="ECO:0000256" key="2">
    <source>
        <dbReference type="ARBA" id="ARBA00010617"/>
    </source>
</evidence>
<dbReference type="InterPro" id="IPR036396">
    <property type="entry name" value="Cyt_P450_sf"/>
</dbReference>
<feature type="region of interest" description="Disordered" evidence="9">
    <location>
        <begin position="442"/>
        <end position="479"/>
    </location>
</feature>
<feature type="transmembrane region" description="Helical" evidence="10">
    <location>
        <begin position="7"/>
        <end position="28"/>
    </location>
</feature>
<dbReference type="Proteomes" id="UP000695022">
    <property type="component" value="Unplaced"/>
</dbReference>
<evidence type="ECO:0000256" key="6">
    <source>
        <dbReference type="ARBA" id="ARBA00023004"/>
    </source>
</evidence>
<organism evidence="11 12">
    <name type="scientific">Priapulus caudatus</name>
    <name type="common">Priapulid worm</name>
    <dbReference type="NCBI Taxonomy" id="37621"/>
    <lineage>
        <taxon>Eukaryota</taxon>
        <taxon>Metazoa</taxon>
        <taxon>Ecdysozoa</taxon>
        <taxon>Scalidophora</taxon>
        <taxon>Priapulida</taxon>
        <taxon>Priapulimorpha</taxon>
        <taxon>Priapulimorphida</taxon>
        <taxon>Priapulidae</taxon>
        <taxon>Priapulus</taxon>
    </lineage>
</organism>
<keyword evidence="11" id="KW-1185">Reference proteome</keyword>
<evidence type="ECO:0000256" key="5">
    <source>
        <dbReference type="ARBA" id="ARBA00023002"/>
    </source>
</evidence>
<accession>A0ABM1DP21</accession>
<dbReference type="PANTHER" id="PTHR24286:SF384">
    <property type="entry name" value="P450, PUTATIVE (EUROFUNG)-RELATED"/>
    <property type="match status" value="1"/>
</dbReference>
<feature type="compositionally biased region" description="Low complexity" evidence="9">
    <location>
        <begin position="442"/>
        <end position="453"/>
    </location>
</feature>
<comment type="similarity">
    <text evidence="2 8">Belongs to the cytochrome P450 family.</text>
</comment>
<proteinExistence type="inferred from homology"/>
<reference evidence="12" key="1">
    <citation type="submission" date="2025-08" db="UniProtKB">
        <authorList>
            <consortium name="RefSeq"/>
        </authorList>
    </citation>
    <scope>IDENTIFICATION</scope>
</reference>
<dbReference type="Gene3D" id="1.10.630.10">
    <property type="entry name" value="Cytochrome P450"/>
    <property type="match status" value="2"/>
</dbReference>
<keyword evidence="4 8" id="KW-0479">Metal-binding</keyword>
<keyword evidence="6 8" id="KW-0408">Iron</keyword>
<evidence type="ECO:0000313" key="11">
    <source>
        <dbReference type="Proteomes" id="UP000695022"/>
    </source>
</evidence>
<evidence type="ECO:0000256" key="8">
    <source>
        <dbReference type="RuleBase" id="RU000461"/>
    </source>
</evidence>
<keyword evidence="10" id="KW-0812">Transmembrane</keyword>
<dbReference type="GeneID" id="106804850"/>
<evidence type="ECO:0000256" key="9">
    <source>
        <dbReference type="SAM" id="MobiDB-lite"/>
    </source>
</evidence>
<dbReference type="SUPFAM" id="SSF48264">
    <property type="entry name" value="Cytochrome P450"/>
    <property type="match status" value="1"/>
</dbReference>
<dbReference type="InterPro" id="IPR017972">
    <property type="entry name" value="Cyt_P450_CS"/>
</dbReference>
<feature type="compositionally biased region" description="Polar residues" evidence="9">
    <location>
        <begin position="458"/>
        <end position="477"/>
    </location>
</feature>
<keyword evidence="7 8" id="KW-0503">Monooxygenase</keyword>
<dbReference type="PROSITE" id="PS00086">
    <property type="entry name" value="CYTOCHROME_P450"/>
    <property type="match status" value="1"/>
</dbReference>
<dbReference type="PRINTS" id="PR00465">
    <property type="entry name" value="EP450IV"/>
</dbReference>
<name>A0ABM1DP21_PRICU</name>
<evidence type="ECO:0000313" key="12">
    <source>
        <dbReference type="RefSeq" id="XP_014661692.1"/>
    </source>
</evidence>
<dbReference type="Pfam" id="PF00067">
    <property type="entry name" value="p450"/>
    <property type="match status" value="2"/>
</dbReference>
<evidence type="ECO:0000256" key="7">
    <source>
        <dbReference type="ARBA" id="ARBA00023033"/>
    </source>
</evidence>
<comment type="function">
    <text evidence="1">May be involved in the metabolism of insect hormones and in the breakdown of synthetic insecticides.</text>
</comment>
<keyword evidence="10" id="KW-0472">Membrane</keyword>
<keyword evidence="3 8" id="KW-0349">Heme</keyword>
<sequence length="602" mass="66444">MWKSLEVFVAICPGLIPPVLILIAWKLWETYTLESRDKSSNLKLPPGSMGLPFIGETAHFAIWGADFYRRRRAQYGNVFKTHILGRPTIRVMGADNVKKILTGDGTLVTSQWPKSTRIILGEGIALSSGDLHKRRRHAVIRAFDPACMESYVARTAAHVRRSVSDWCARDAGVLLQDEIKRLMFNISAEQLLGLPVLTRDAAELTRLYSDISKNLFSLPVKIPGLGLHSALKSREKIFAKLDLLIDEQLKAWATSPGKHCDDNATAFERVVHHWINGGCHDVSRSELKFAVLEMLLLGHEKTASACSMMALYLHNTPDVIEKIHAELIQHELNDPSVTLTQEKLNKLTYLNTVIKELLRISPAVGGGFRKALETFEVDGYMIPKDWTVIYSIRDTHEIQESTPRADVFAPERWDDVIGYEESGYDTDDTVVAMGSSSSNISDIGVGGSSSSSDAPRKISTTSRSSDALRKVSTTSRSSEIDRIRHSSEIDIIRRGSCCSATSGFSSSGSSIRSISGLSIGTVSGASVTKTTDYSYIPFGAGSRCCAGKEFAKLVMRVFVVEMVRLSTYRLHNPNPELRQILTPAAKDGLPATFTSRFVSTET</sequence>
<dbReference type="InterPro" id="IPR002403">
    <property type="entry name" value="Cyt_P450_E_grp-IV"/>
</dbReference>
<evidence type="ECO:0000256" key="4">
    <source>
        <dbReference type="ARBA" id="ARBA00022723"/>
    </source>
</evidence>
<protein>
    <submittedName>
        <fullName evidence="12">Cytochrome P450 26A1-like</fullName>
    </submittedName>
</protein>
<keyword evidence="5 8" id="KW-0560">Oxidoreductase</keyword>
<evidence type="ECO:0000256" key="3">
    <source>
        <dbReference type="ARBA" id="ARBA00022617"/>
    </source>
</evidence>
<evidence type="ECO:0000256" key="1">
    <source>
        <dbReference type="ARBA" id="ARBA00003690"/>
    </source>
</evidence>
<dbReference type="RefSeq" id="XP_014661692.1">
    <property type="nucleotide sequence ID" value="XM_014806206.1"/>
</dbReference>
<keyword evidence="10" id="KW-1133">Transmembrane helix</keyword>
<dbReference type="PANTHER" id="PTHR24286">
    <property type="entry name" value="CYTOCHROME P450 26"/>
    <property type="match status" value="1"/>
</dbReference>